<feature type="domain" description="Response regulatory" evidence="1">
    <location>
        <begin position="1"/>
        <end position="118"/>
    </location>
</feature>
<dbReference type="InterPro" id="IPR011006">
    <property type="entry name" value="CheY-like_superfamily"/>
</dbReference>
<dbReference type="EMBL" id="AUZX01007116">
    <property type="protein sequence ID" value="EQD60767.1"/>
    <property type="molecule type" value="Genomic_DNA"/>
</dbReference>
<evidence type="ECO:0000259" key="1">
    <source>
        <dbReference type="PROSITE" id="PS50110"/>
    </source>
</evidence>
<accession>T1ATP1</accession>
<reference evidence="2" key="2">
    <citation type="journal article" date="2014" name="ISME J.">
        <title>Microbial stratification in low pH oxic and suboxic macroscopic growths along an acid mine drainage.</title>
        <authorList>
            <person name="Mendez-Garcia C."/>
            <person name="Mesa V."/>
            <person name="Sprenger R.R."/>
            <person name="Richter M."/>
            <person name="Diez M.S."/>
            <person name="Solano J."/>
            <person name="Bargiela R."/>
            <person name="Golyshina O.V."/>
            <person name="Manteca A."/>
            <person name="Ramos J.L."/>
            <person name="Gallego J.R."/>
            <person name="Llorente I."/>
            <person name="Martins Dos Santos V.A."/>
            <person name="Jensen O.N."/>
            <person name="Pelaez A.I."/>
            <person name="Sanchez J."/>
            <person name="Ferrer M."/>
        </authorList>
    </citation>
    <scope>NUCLEOTIDE SEQUENCE</scope>
</reference>
<dbReference type="GO" id="GO:0000160">
    <property type="term" value="P:phosphorelay signal transduction system"/>
    <property type="evidence" value="ECO:0007669"/>
    <property type="project" value="InterPro"/>
</dbReference>
<gene>
    <name evidence="2" type="ORF">B1A_09994</name>
</gene>
<organism evidence="2">
    <name type="scientific">mine drainage metagenome</name>
    <dbReference type="NCBI Taxonomy" id="410659"/>
    <lineage>
        <taxon>unclassified sequences</taxon>
        <taxon>metagenomes</taxon>
        <taxon>ecological metagenomes</taxon>
    </lineage>
</organism>
<proteinExistence type="predicted"/>
<dbReference type="PROSITE" id="PS50110">
    <property type="entry name" value="RESPONSE_REGULATORY"/>
    <property type="match status" value="1"/>
</dbReference>
<reference evidence="2" key="1">
    <citation type="submission" date="2013-08" db="EMBL/GenBank/DDBJ databases">
        <authorList>
            <person name="Mendez C."/>
            <person name="Richter M."/>
            <person name="Ferrer M."/>
            <person name="Sanchez J."/>
        </authorList>
    </citation>
    <scope>NUCLEOTIDE SEQUENCE</scope>
</reference>
<dbReference type="InterPro" id="IPR001789">
    <property type="entry name" value="Sig_transdc_resp-reg_receiver"/>
</dbReference>
<dbReference type="AlphaFoldDB" id="T1ATP1"/>
<sequence>NIIVVSDIPTLRKAIRASTEDSDTVVHEVSSGPELLAAVASMQTDLAVVDMQVGSMGGMAICLEIRLKESYGNLPHIPVLLLLDRRADVFLARRSHAEGWLVKPLDPLRTRRAVHELLDGRHYHDAHLEPVPLVTPALDRY</sequence>
<protein>
    <submittedName>
        <fullName evidence="2">Response regulator receiver protein</fullName>
    </submittedName>
</protein>
<name>T1ATP1_9ZZZZ</name>
<feature type="non-terminal residue" evidence="2">
    <location>
        <position position="1"/>
    </location>
</feature>
<evidence type="ECO:0000313" key="2">
    <source>
        <dbReference type="EMBL" id="EQD60767.1"/>
    </source>
</evidence>
<dbReference type="SMART" id="SM00448">
    <property type="entry name" value="REC"/>
    <property type="match status" value="1"/>
</dbReference>
<comment type="caution">
    <text evidence="2">The sequence shown here is derived from an EMBL/GenBank/DDBJ whole genome shotgun (WGS) entry which is preliminary data.</text>
</comment>
<dbReference type="SUPFAM" id="SSF52172">
    <property type="entry name" value="CheY-like"/>
    <property type="match status" value="1"/>
</dbReference>
<dbReference type="Pfam" id="PF00072">
    <property type="entry name" value="Response_reg"/>
    <property type="match status" value="1"/>
</dbReference>
<dbReference type="Gene3D" id="3.40.50.2300">
    <property type="match status" value="1"/>
</dbReference>